<dbReference type="AlphaFoldDB" id="A0A9N9Q454"/>
<dbReference type="Pfam" id="PF00653">
    <property type="entry name" value="BIR"/>
    <property type="match status" value="2"/>
</dbReference>
<dbReference type="InterPro" id="IPR001370">
    <property type="entry name" value="BIR_rpt"/>
</dbReference>
<feature type="compositionally biased region" description="Basic residues" evidence="3">
    <location>
        <begin position="213"/>
        <end position="222"/>
    </location>
</feature>
<organism evidence="4 5">
    <name type="scientific">Hymenoscyphus albidus</name>
    <dbReference type="NCBI Taxonomy" id="595503"/>
    <lineage>
        <taxon>Eukaryota</taxon>
        <taxon>Fungi</taxon>
        <taxon>Dikarya</taxon>
        <taxon>Ascomycota</taxon>
        <taxon>Pezizomycotina</taxon>
        <taxon>Leotiomycetes</taxon>
        <taxon>Helotiales</taxon>
        <taxon>Helotiaceae</taxon>
        <taxon>Hymenoscyphus</taxon>
    </lineage>
</organism>
<proteinExistence type="predicted"/>
<dbReference type="PROSITE" id="PS50143">
    <property type="entry name" value="BIR_REPEAT_2"/>
    <property type="match status" value="2"/>
</dbReference>
<dbReference type="SMART" id="SM00238">
    <property type="entry name" value="BIR"/>
    <property type="match status" value="2"/>
</dbReference>
<protein>
    <recommendedName>
        <fullName evidence="6">Protein bir1</fullName>
    </recommendedName>
</protein>
<feature type="compositionally biased region" description="Basic and acidic residues" evidence="3">
    <location>
        <begin position="246"/>
        <end position="256"/>
    </location>
</feature>
<reference evidence="4" key="1">
    <citation type="submission" date="2021-07" db="EMBL/GenBank/DDBJ databases">
        <authorList>
            <person name="Durling M."/>
        </authorList>
    </citation>
    <scope>NUCLEOTIDE SEQUENCE</scope>
</reference>
<dbReference type="CDD" id="cd00022">
    <property type="entry name" value="BIR"/>
    <property type="match status" value="2"/>
</dbReference>
<gene>
    <name evidence="4" type="ORF">HYALB_00011639</name>
</gene>
<keyword evidence="5" id="KW-1185">Reference proteome</keyword>
<name>A0A9N9Q454_9HELO</name>
<dbReference type="GO" id="GO:0046872">
    <property type="term" value="F:metal ion binding"/>
    <property type="evidence" value="ECO:0007669"/>
    <property type="project" value="UniProtKB-KW"/>
</dbReference>
<dbReference type="Gene3D" id="1.10.1170.10">
    <property type="entry name" value="Inhibitor Of Apoptosis Protein (2mihbC-IAP-1), Chain A"/>
    <property type="match status" value="2"/>
</dbReference>
<evidence type="ECO:0000256" key="1">
    <source>
        <dbReference type="ARBA" id="ARBA00022723"/>
    </source>
</evidence>
<comment type="caution">
    <text evidence="4">The sequence shown here is derived from an EMBL/GenBank/DDBJ whole genome shotgun (WGS) entry which is preliminary data.</text>
</comment>
<dbReference type="Proteomes" id="UP000701801">
    <property type="component" value="Unassembled WGS sequence"/>
</dbReference>
<evidence type="ECO:0000256" key="3">
    <source>
        <dbReference type="SAM" id="MobiDB-lite"/>
    </source>
</evidence>
<evidence type="ECO:0000256" key="2">
    <source>
        <dbReference type="ARBA" id="ARBA00022833"/>
    </source>
</evidence>
<feature type="region of interest" description="Disordered" evidence="3">
    <location>
        <begin position="201"/>
        <end position="405"/>
    </location>
</feature>
<dbReference type="EMBL" id="CAJVRM010000106">
    <property type="protein sequence ID" value="CAG8974489.1"/>
    <property type="molecule type" value="Genomic_DNA"/>
</dbReference>
<accession>A0A9N9Q454</accession>
<evidence type="ECO:0000313" key="4">
    <source>
        <dbReference type="EMBL" id="CAG8974489.1"/>
    </source>
</evidence>
<sequence>MAIEEIAAGFFTLDQRLSSFEVSHPLPGRRTSKRASKASAKSASKSLNWPHKSLAPEQLAKAGFFYHPLPESPDNTACFLCHRQIDGWEEDDDPLVEHLKHSPECAWAIIATIEVNEGVYGQEQLSSKDMLDARKATFANRWPHDAKRGWKCKTKQLAEAGWHFAPVDDSDMAVCAFCHLALDGWEQKDIPRDEHYRRSPGCTFFTIPAPSKQTKRTSKARQSRMTTASAASPASSVGSLAVGQKRRSDIFEEPPAKKRRNTRSKVVASPIERTPTPEPEPELELEPSPSPEPEHESEHELEPEPEPEPELEPSPSPVPEKTYTPVIARSSTPQDTHSPEMARSPTPEQNNTPVVAISPAPEEDEPVAPVEPKPTRQEFNTPSQSPRSSNAENKPPNNGLQSTNPWTAIDMDAVFVGADSTVPPKGGELSSVEKGMTVEQWIRYNAELAEDQLKTECERMVSTFENQGTKAMKTLEGIECIRT</sequence>
<feature type="compositionally biased region" description="Basic and acidic residues" evidence="3">
    <location>
        <begin position="292"/>
        <end position="302"/>
    </location>
</feature>
<evidence type="ECO:0000313" key="5">
    <source>
        <dbReference type="Proteomes" id="UP000701801"/>
    </source>
</evidence>
<dbReference type="SUPFAM" id="SSF57924">
    <property type="entry name" value="Inhibitor of apoptosis (IAP) repeat"/>
    <property type="match status" value="2"/>
</dbReference>
<dbReference type="PANTHER" id="PTHR46771:SF5">
    <property type="entry name" value="DETERIN"/>
    <property type="match status" value="1"/>
</dbReference>
<feature type="compositionally biased region" description="Polar residues" evidence="3">
    <location>
        <begin position="377"/>
        <end position="405"/>
    </location>
</feature>
<dbReference type="PANTHER" id="PTHR46771">
    <property type="entry name" value="DETERIN"/>
    <property type="match status" value="1"/>
</dbReference>
<dbReference type="OrthoDB" id="2196114at2759"/>
<keyword evidence="1" id="KW-0479">Metal-binding</keyword>
<feature type="region of interest" description="Disordered" evidence="3">
    <location>
        <begin position="24"/>
        <end position="44"/>
    </location>
</feature>
<dbReference type="InterPro" id="IPR051190">
    <property type="entry name" value="Baculoviral_IAP"/>
</dbReference>
<keyword evidence="2" id="KW-0862">Zinc</keyword>
<feature type="compositionally biased region" description="Low complexity" evidence="3">
    <location>
        <begin position="228"/>
        <end position="243"/>
    </location>
</feature>
<evidence type="ECO:0008006" key="6">
    <source>
        <dbReference type="Google" id="ProtNLM"/>
    </source>
</evidence>